<feature type="non-terminal residue" evidence="3">
    <location>
        <position position="111"/>
    </location>
</feature>
<sequence>MKLTQLLCFLVILVDVCDSRRRVTTTSTTTTTLPPTTTTTTTTPPPPSPTTTVTTTQALNTSDPLALSRLESIKNSVNELSLLSKTVPSDFIFDFDKAVTGVSLSNGGRTV</sequence>
<feature type="chain" id="PRO_5032815441" evidence="2">
    <location>
        <begin position="20"/>
        <end position="111"/>
    </location>
</feature>
<feature type="compositionally biased region" description="Low complexity" evidence="1">
    <location>
        <begin position="24"/>
        <end position="42"/>
    </location>
</feature>
<keyword evidence="2" id="KW-0732">Signal</keyword>
<dbReference type="AlphaFoldDB" id="A0A820MN40"/>
<protein>
    <submittedName>
        <fullName evidence="3">Uncharacterized protein</fullName>
    </submittedName>
</protein>
<comment type="caution">
    <text evidence="3">The sequence shown here is derived from an EMBL/GenBank/DDBJ whole genome shotgun (WGS) entry which is preliminary data.</text>
</comment>
<proteinExistence type="predicted"/>
<organism evidence="3 4">
    <name type="scientific">Adineta steineri</name>
    <dbReference type="NCBI Taxonomy" id="433720"/>
    <lineage>
        <taxon>Eukaryota</taxon>
        <taxon>Metazoa</taxon>
        <taxon>Spiralia</taxon>
        <taxon>Gnathifera</taxon>
        <taxon>Rotifera</taxon>
        <taxon>Eurotatoria</taxon>
        <taxon>Bdelloidea</taxon>
        <taxon>Adinetida</taxon>
        <taxon>Adinetidae</taxon>
        <taxon>Adineta</taxon>
    </lineage>
</organism>
<evidence type="ECO:0000256" key="2">
    <source>
        <dbReference type="SAM" id="SignalP"/>
    </source>
</evidence>
<dbReference type="EMBL" id="CAJOAZ010023710">
    <property type="protein sequence ID" value="CAF4378022.1"/>
    <property type="molecule type" value="Genomic_DNA"/>
</dbReference>
<evidence type="ECO:0000256" key="1">
    <source>
        <dbReference type="SAM" id="MobiDB-lite"/>
    </source>
</evidence>
<gene>
    <name evidence="3" type="ORF">OXD698_LOCUS50212</name>
</gene>
<accession>A0A820MN40</accession>
<evidence type="ECO:0000313" key="3">
    <source>
        <dbReference type="EMBL" id="CAF4378022.1"/>
    </source>
</evidence>
<reference evidence="3" key="1">
    <citation type="submission" date="2021-02" db="EMBL/GenBank/DDBJ databases">
        <authorList>
            <person name="Nowell W R."/>
        </authorList>
    </citation>
    <scope>NUCLEOTIDE SEQUENCE</scope>
</reference>
<dbReference type="Proteomes" id="UP000663844">
    <property type="component" value="Unassembled WGS sequence"/>
</dbReference>
<feature type="region of interest" description="Disordered" evidence="1">
    <location>
        <begin position="24"/>
        <end position="55"/>
    </location>
</feature>
<name>A0A820MN40_9BILA</name>
<feature type="signal peptide" evidence="2">
    <location>
        <begin position="1"/>
        <end position="19"/>
    </location>
</feature>
<evidence type="ECO:0000313" key="4">
    <source>
        <dbReference type="Proteomes" id="UP000663844"/>
    </source>
</evidence>